<feature type="non-terminal residue" evidence="1">
    <location>
        <position position="1"/>
    </location>
</feature>
<name>A0A9N9P884_9GLOM</name>
<evidence type="ECO:0000313" key="2">
    <source>
        <dbReference type="Proteomes" id="UP000789396"/>
    </source>
</evidence>
<comment type="caution">
    <text evidence="1">The sequence shown here is derived from an EMBL/GenBank/DDBJ whole genome shotgun (WGS) entry which is preliminary data.</text>
</comment>
<evidence type="ECO:0000313" key="1">
    <source>
        <dbReference type="EMBL" id="CAG8799181.1"/>
    </source>
</evidence>
<dbReference type="EMBL" id="CAJVPZ010069670">
    <property type="protein sequence ID" value="CAG8799181.1"/>
    <property type="molecule type" value="Genomic_DNA"/>
</dbReference>
<accession>A0A9N9P884</accession>
<sequence length="104" mass="12126">DSEFYEKQLNCTIAEDGVDALDKPFHKEDEEIVEKHPDFDLDIAQFLLYVSDLVYARDSTQVLTAKLKMQVIKKTPEKCDELLREIVHLLTESDKAIRTQAKKW</sequence>
<feature type="non-terminal residue" evidence="1">
    <location>
        <position position="104"/>
    </location>
</feature>
<organism evidence="1 2">
    <name type="scientific">Racocetra fulgida</name>
    <dbReference type="NCBI Taxonomy" id="60492"/>
    <lineage>
        <taxon>Eukaryota</taxon>
        <taxon>Fungi</taxon>
        <taxon>Fungi incertae sedis</taxon>
        <taxon>Mucoromycota</taxon>
        <taxon>Glomeromycotina</taxon>
        <taxon>Glomeromycetes</taxon>
        <taxon>Diversisporales</taxon>
        <taxon>Gigasporaceae</taxon>
        <taxon>Racocetra</taxon>
    </lineage>
</organism>
<reference evidence="1" key="1">
    <citation type="submission" date="2021-06" db="EMBL/GenBank/DDBJ databases">
        <authorList>
            <person name="Kallberg Y."/>
            <person name="Tangrot J."/>
            <person name="Rosling A."/>
        </authorList>
    </citation>
    <scope>NUCLEOTIDE SEQUENCE</scope>
    <source>
        <strain evidence="1">IN212</strain>
    </source>
</reference>
<dbReference type="Proteomes" id="UP000789396">
    <property type="component" value="Unassembled WGS sequence"/>
</dbReference>
<dbReference type="OrthoDB" id="2338663at2759"/>
<dbReference type="AlphaFoldDB" id="A0A9N9P884"/>
<protein>
    <submittedName>
        <fullName evidence="1">19899_t:CDS:1</fullName>
    </submittedName>
</protein>
<gene>
    <name evidence="1" type="ORF">RFULGI_LOCUS17557</name>
</gene>
<keyword evidence="2" id="KW-1185">Reference proteome</keyword>
<proteinExistence type="predicted"/>